<dbReference type="InterPro" id="IPR020904">
    <property type="entry name" value="Sc_DH/Rdtase_CS"/>
</dbReference>
<dbReference type="PROSITE" id="PS00061">
    <property type="entry name" value="ADH_SHORT"/>
    <property type="match status" value="1"/>
</dbReference>
<dbReference type="Pfam" id="PF00106">
    <property type="entry name" value="adh_short"/>
    <property type="match status" value="1"/>
</dbReference>
<dbReference type="EMBL" id="ADBJ01000017">
    <property type="protein sequence ID" value="EFA83328.1"/>
    <property type="molecule type" value="Genomic_DNA"/>
</dbReference>
<evidence type="ECO:0000313" key="5">
    <source>
        <dbReference type="Proteomes" id="UP000001396"/>
    </source>
</evidence>
<evidence type="ECO:0000256" key="1">
    <source>
        <dbReference type="ARBA" id="ARBA00006484"/>
    </source>
</evidence>
<protein>
    <submittedName>
        <fullName evidence="4">Short-chain dehydrogenase/reductase family protein</fullName>
    </submittedName>
</protein>
<dbReference type="PRINTS" id="PR00080">
    <property type="entry name" value="SDRFAMILY"/>
</dbReference>
<dbReference type="InParanoid" id="D3B630"/>
<sequence>MTDNNKVIVITGASSGIGESLAKSYAKRKDTSLVLASRDIVKLARVQKDCIQLGCNQCIIIKYDASNQLDCESLIKQTLLKLKKIDLLILNAGVSYHNLFRQSKDLSVYRQMMDINFFGYMYTTYYALDQMVGQYEKTGVKAQIAVVSSVSGELGLPLRAGYCASKFAVNGFFESLRMEVPQIDFTVLMPTSVNTPMRQHSLGHSNNSCNNNDSSTNKIQFNEDESKRMSLEDCCFVIVRSIDAKRKKVVFPFSNYLATVIKPIFPNFIERMAMKKAGGSIVPQSKL</sequence>
<dbReference type="STRING" id="670386.D3B630"/>
<dbReference type="Proteomes" id="UP000001396">
    <property type="component" value="Unassembled WGS sequence"/>
</dbReference>
<evidence type="ECO:0000256" key="2">
    <source>
        <dbReference type="ARBA" id="ARBA00023002"/>
    </source>
</evidence>
<keyword evidence="5" id="KW-1185">Reference proteome</keyword>
<dbReference type="SUPFAM" id="SSF51735">
    <property type="entry name" value="NAD(P)-binding Rossmann-fold domains"/>
    <property type="match status" value="1"/>
</dbReference>
<keyword evidence="2" id="KW-0560">Oxidoreductase</keyword>
<dbReference type="OMA" id="IMDINFY"/>
<dbReference type="PANTHER" id="PTHR43391:SF5">
    <property type="entry name" value="SHORT-CHAIN DEHYDROGENASE_REDUCTASE FAMILY PROTEIN"/>
    <property type="match status" value="1"/>
</dbReference>
<name>D3B630_HETP5</name>
<dbReference type="GO" id="GO:0005829">
    <property type="term" value="C:cytosol"/>
    <property type="evidence" value="ECO:0007669"/>
    <property type="project" value="TreeGrafter"/>
</dbReference>
<evidence type="ECO:0000313" key="4">
    <source>
        <dbReference type="EMBL" id="EFA83328.1"/>
    </source>
</evidence>
<dbReference type="GO" id="GO:0016491">
    <property type="term" value="F:oxidoreductase activity"/>
    <property type="evidence" value="ECO:0007669"/>
    <property type="project" value="UniProtKB-KW"/>
</dbReference>
<dbReference type="InterPro" id="IPR036291">
    <property type="entry name" value="NAD(P)-bd_dom_sf"/>
</dbReference>
<evidence type="ECO:0000256" key="3">
    <source>
        <dbReference type="RuleBase" id="RU000363"/>
    </source>
</evidence>
<reference evidence="4 5" key="1">
    <citation type="journal article" date="2011" name="Genome Res.">
        <title>Phylogeny-wide analysis of social amoeba genomes highlights ancient origins for complex intercellular communication.</title>
        <authorList>
            <person name="Heidel A.J."/>
            <person name="Lawal H.M."/>
            <person name="Felder M."/>
            <person name="Schilde C."/>
            <person name="Helps N.R."/>
            <person name="Tunggal B."/>
            <person name="Rivero F."/>
            <person name="John U."/>
            <person name="Schleicher M."/>
            <person name="Eichinger L."/>
            <person name="Platzer M."/>
            <person name="Noegel A.A."/>
            <person name="Schaap P."/>
            <person name="Gloeckner G."/>
        </authorList>
    </citation>
    <scope>NUCLEOTIDE SEQUENCE [LARGE SCALE GENOMIC DNA]</scope>
    <source>
        <strain evidence="5">ATCC 26659 / Pp 5 / PN500</strain>
    </source>
</reference>
<organism evidence="4 5">
    <name type="scientific">Heterostelium pallidum (strain ATCC 26659 / Pp 5 / PN500)</name>
    <name type="common">Cellular slime mold</name>
    <name type="synonym">Polysphondylium pallidum</name>
    <dbReference type="NCBI Taxonomy" id="670386"/>
    <lineage>
        <taxon>Eukaryota</taxon>
        <taxon>Amoebozoa</taxon>
        <taxon>Evosea</taxon>
        <taxon>Eumycetozoa</taxon>
        <taxon>Dictyostelia</taxon>
        <taxon>Acytosteliales</taxon>
        <taxon>Acytosteliaceae</taxon>
        <taxon>Heterostelium</taxon>
    </lineage>
</organism>
<dbReference type="InterPro" id="IPR002347">
    <property type="entry name" value="SDR_fam"/>
</dbReference>
<dbReference type="RefSeq" id="XP_020435445.1">
    <property type="nucleotide sequence ID" value="XM_020575031.1"/>
</dbReference>
<dbReference type="PRINTS" id="PR00081">
    <property type="entry name" value="GDHRDH"/>
</dbReference>
<accession>D3B630</accession>
<dbReference type="Gene3D" id="3.40.50.720">
    <property type="entry name" value="NAD(P)-binding Rossmann-like Domain"/>
    <property type="match status" value="1"/>
</dbReference>
<dbReference type="AlphaFoldDB" id="D3B630"/>
<comment type="similarity">
    <text evidence="1 3">Belongs to the short-chain dehydrogenases/reductases (SDR) family.</text>
</comment>
<dbReference type="PANTHER" id="PTHR43391">
    <property type="entry name" value="RETINOL DEHYDROGENASE-RELATED"/>
    <property type="match status" value="1"/>
</dbReference>
<comment type="caution">
    <text evidence="4">The sequence shown here is derived from an EMBL/GenBank/DDBJ whole genome shotgun (WGS) entry which is preliminary data.</text>
</comment>
<gene>
    <name evidence="4" type="ORF">PPL_04121</name>
</gene>
<proteinExistence type="inferred from homology"/>
<dbReference type="GeneID" id="31359608"/>